<feature type="compositionally biased region" description="Basic and acidic residues" evidence="5">
    <location>
        <begin position="1"/>
        <end position="12"/>
    </location>
</feature>
<dbReference type="InterPro" id="IPR029021">
    <property type="entry name" value="Prot-tyrosine_phosphatase-like"/>
</dbReference>
<feature type="compositionally biased region" description="Basic and acidic residues" evidence="5">
    <location>
        <begin position="381"/>
        <end position="401"/>
    </location>
</feature>
<feature type="compositionally biased region" description="Basic residues" evidence="5">
    <location>
        <begin position="134"/>
        <end position="144"/>
    </location>
</feature>
<dbReference type="SUPFAM" id="SSF52799">
    <property type="entry name" value="(Phosphotyrosine protein) phosphatases II"/>
    <property type="match status" value="1"/>
</dbReference>
<dbReference type="PANTHER" id="PTHR10159">
    <property type="entry name" value="DUAL SPECIFICITY PROTEIN PHOSPHATASE"/>
    <property type="match status" value="1"/>
</dbReference>
<feature type="compositionally biased region" description="Polar residues" evidence="5">
    <location>
        <begin position="411"/>
        <end position="428"/>
    </location>
</feature>
<dbReference type="InterPro" id="IPR020422">
    <property type="entry name" value="TYR_PHOSPHATASE_DUAL_dom"/>
</dbReference>
<feature type="region of interest" description="Disordered" evidence="5">
    <location>
        <begin position="1016"/>
        <end position="1054"/>
    </location>
</feature>
<dbReference type="AlphaFoldDB" id="A0A5C3EV52"/>
<feature type="compositionally biased region" description="Polar residues" evidence="5">
    <location>
        <begin position="879"/>
        <end position="888"/>
    </location>
</feature>
<feature type="region of interest" description="Disordered" evidence="5">
    <location>
        <begin position="360"/>
        <end position="439"/>
    </location>
</feature>
<evidence type="ECO:0000256" key="5">
    <source>
        <dbReference type="SAM" id="MobiDB-lite"/>
    </source>
</evidence>
<dbReference type="InterPro" id="IPR000387">
    <property type="entry name" value="Tyr_Pase_dom"/>
</dbReference>
<dbReference type="Gene3D" id="3.90.190.10">
    <property type="entry name" value="Protein tyrosine phosphatase superfamily"/>
    <property type="match status" value="2"/>
</dbReference>
<evidence type="ECO:0000259" key="6">
    <source>
        <dbReference type="PROSITE" id="PS50056"/>
    </source>
</evidence>
<feature type="compositionally biased region" description="Basic and acidic residues" evidence="5">
    <location>
        <begin position="155"/>
        <end position="178"/>
    </location>
</feature>
<proteinExistence type="inferred from homology"/>
<feature type="compositionally biased region" description="Polar residues" evidence="5">
    <location>
        <begin position="119"/>
        <end position="128"/>
    </location>
</feature>
<dbReference type="EC" id="3.1.3.48" evidence="2"/>
<feature type="region of interest" description="Disordered" evidence="5">
    <location>
        <begin position="1"/>
        <end position="65"/>
    </location>
</feature>
<protein>
    <recommendedName>
        <fullName evidence="2">protein-tyrosine-phosphatase</fullName>
        <ecNumber evidence="2">3.1.3.48</ecNumber>
    </recommendedName>
</protein>
<feature type="compositionally biased region" description="Low complexity" evidence="5">
    <location>
        <begin position="299"/>
        <end position="315"/>
    </location>
</feature>
<evidence type="ECO:0000256" key="3">
    <source>
        <dbReference type="ARBA" id="ARBA00022801"/>
    </source>
</evidence>
<feature type="compositionally biased region" description="Basic and acidic residues" evidence="5">
    <location>
        <begin position="707"/>
        <end position="734"/>
    </location>
</feature>
<comment type="similarity">
    <text evidence="1">Belongs to the protein-tyrosine phosphatase family. Non-receptor class dual specificity subfamily.</text>
</comment>
<dbReference type="Proteomes" id="UP000323386">
    <property type="component" value="Unassembled WGS sequence"/>
</dbReference>
<keyword evidence="8" id="KW-1185">Reference proteome</keyword>
<dbReference type="GO" id="GO:0005737">
    <property type="term" value="C:cytoplasm"/>
    <property type="evidence" value="ECO:0007669"/>
    <property type="project" value="TreeGrafter"/>
</dbReference>
<reference evidence="7 8" key="1">
    <citation type="submission" date="2018-03" db="EMBL/GenBank/DDBJ databases">
        <authorList>
            <person name="Guldener U."/>
        </authorList>
    </citation>
    <scope>NUCLEOTIDE SEQUENCE [LARGE SCALE GENOMIC DNA]</scope>
    <source>
        <strain evidence="7 8">DAOM196992</strain>
    </source>
</reference>
<dbReference type="GO" id="GO:0033550">
    <property type="term" value="F:MAP kinase tyrosine phosphatase activity"/>
    <property type="evidence" value="ECO:0007669"/>
    <property type="project" value="TreeGrafter"/>
</dbReference>
<gene>
    <name evidence="7" type="ORF">PSFLO_01614</name>
</gene>
<accession>A0A5C3EV52</accession>
<dbReference type="GO" id="GO:0043409">
    <property type="term" value="P:negative regulation of MAPK cascade"/>
    <property type="evidence" value="ECO:0007669"/>
    <property type="project" value="TreeGrafter"/>
</dbReference>
<organism evidence="7 8">
    <name type="scientific">Pseudozyma flocculosa</name>
    <dbReference type="NCBI Taxonomy" id="84751"/>
    <lineage>
        <taxon>Eukaryota</taxon>
        <taxon>Fungi</taxon>
        <taxon>Dikarya</taxon>
        <taxon>Basidiomycota</taxon>
        <taxon>Ustilaginomycotina</taxon>
        <taxon>Ustilaginomycetes</taxon>
        <taxon>Ustilaginales</taxon>
        <taxon>Ustilaginaceae</taxon>
        <taxon>Pseudozyma</taxon>
    </lineage>
</organism>
<evidence type="ECO:0000256" key="2">
    <source>
        <dbReference type="ARBA" id="ARBA00013064"/>
    </source>
</evidence>
<feature type="compositionally biased region" description="Gly residues" evidence="5">
    <location>
        <begin position="740"/>
        <end position="750"/>
    </location>
</feature>
<feature type="region of interest" description="Disordered" evidence="5">
    <location>
        <begin position="278"/>
        <end position="338"/>
    </location>
</feature>
<keyword evidence="3" id="KW-0378">Hydrolase</keyword>
<feature type="compositionally biased region" description="Low complexity" evidence="5">
    <location>
        <begin position="934"/>
        <end position="946"/>
    </location>
</feature>
<feature type="region of interest" description="Disordered" evidence="5">
    <location>
        <begin position="97"/>
        <end position="190"/>
    </location>
</feature>
<evidence type="ECO:0000313" key="8">
    <source>
        <dbReference type="Proteomes" id="UP000323386"/>
    </source>
</evidence>
<sequence length="1054" mass="110904">MERNHAEDDHGRVPTSSSKSFRGIADFSHRMGKALPSLPEQHLAGDDDLDSEMAPPPTPSMSSFASRSVYGANAAIASSSSSHGVARSLSLVIPEGEETYGGMPRTTSWQANGEPHSATGRQTGTIQPLLSHPPKTKAGRKRPTKLTLSQAKQPADFEYKDPGSSKSRPPEAFRDPSEHILSGKGSTLQHARSVYSQGPVEILPGLFLGDEHNARDSEMLSDLGITTVLNVAKETVLPFQLEANTSPLRVKASNAWPEASSNSGAPPPVVRLRKESDDFFTPPTTAYPTASELAKANEAPSSASSSDWSSQQPSPHNRSAKQRSAYPPSASPVSASYLRNTASTPNLLSRFKKVSSSESPIASAGLAEEDEQDSANQGQAAERDALTEGHFFRYSDQRRGSSDSSEEAYDNASSPSSRADTCTSSATELTPPAPNSSGVGIVTTKMQAAGVDAAPAAFIATGEQHGEDRSDITGVDLPSNAIALKVPASPISARMTDLRYIKLPWTHDETDLAAPGGGFTHGCAIIAEALGIDSRVWDPSTVADDTSVLPLLFQGDRVDKLQSGSHKGKVLVHCQCGVSRSATLVIAFVMQAAALRYGFEESRALMGMHDCYNMVKEKSASISPNISLIYQLVEWERQLSKAASRLREALGGAAPDTAVVAEAPAGEAGSRVAGAGGSNPGWSVEVLDEEKWSQMRLEEEQKEAEEEQRRKDERLAEAKRAMAERKAASDRLEGKSTSGSAGGDGLGGGSLMQRRRKVAPALQLKTVTGSAAGPLPPRPSKHRPPMLNLKSQSSAQDEGQAPPETPFLTAKTNAWRPHEHMRSGSSGSVDFDKDVVMASVDSPAQAPSDVRAFGHSGHDDQGAPSLDNTVDQDGIVTPQMASASTPSGAESDVRMTSPPPQSTRPSSMSGALPQSSTSPDGQRKGSVAMTTSLSSSSGRSRFSFGGIAAAFTPSGKRRPGSMAASSGGAFTGSPGLFGAMAQSKEERRKQHRRTFSSDLPALRAGLELEKLVIPPGKARGPVSARENGNAGSTGSGLSGSTSISETLLRGDSRA</sequence>
<evidence type="ECO:0000313" key="7">
    <source>
        <dbReference type="EMBL" id="SPO36143.1"/>
    </source>
</evidence>
<dbReference type="GO" id="GO:0008330">
    <property type="term" value="F:protein tyrosine/threonine phosphatase activity"/>
    <property type="evidence" value="ECO:0007669"/>
    <property type="project" value="TreeGrafter"/>
</dbReference>
<feature type="domain" description="Tyrosine specific protein phosphatases" evidence="6">
    <location>
        <begin position="559"/>
        <end position="618"/>
    </location>
</feature>
<feature type="compositionally biased region" description="Low complexity" evidence="5">
    <location>
        <begin position="1038"/>
        <end position="1047"/>
    </location>
</feature>
<dbReference type="Pfam" id="PF00782">
    <property type="entry name" value="DSPc"/>
    <property type="match status" value="1"/>
</dbReference>
<feature type="compositionally biased region" description="Low complexity" evidence="5">
    <location>
        <begin position="281"/>
        <end position="290"/>
    </location>
</feature>
<dbReference type="InterPro" id="IPR016130">
    <property type="entry name" value="Tyr_Pase_AS"/>
</dbReference>
<dbReference type="SMART" id="SM00195">
    <property type="entry name" value="DSPc"/>
    <property type="match status" value="1"/>
</dbReference>
<dbReference type="EMBL" id="OOIP01000003">
    <property type="protein sequence ID" value="SPO36143.1"/>
    <property type="molecule type" value="Genomic_DNA"/>
</dbReference>
<dbReference type="GO" id="GO:0017017">
    <property type="term" value="F:MAP kinase tyrosine/serine/threonine phosphatase activity"/>
    <property type="evidence" value="ECO:0007669"/>
    <property type="project" value="TreeGrafter"/>
</dbReference>
<dbReference type="PROSITE" id="PS50056">
    <property type="entry name" value="TYR_PHOSPHATASE_2"/>
    <property type="match status" value="1"/>
</dbReference>
<dbReference type="InterPro" id="IPR000340">
    <property type="entry name" value="Dual-sp_phosphatase_cat-dom"/>
</dbReference>
<evidence type="ECO:0000256" key="1">
    <source>
        <dbReference type="ARBA" id="ARBA00008601"/>
    </source>
</evidence>
<keyword evidence="4" id="KW-0904">Protein phosphatase</keyword>
<evidence type="ECO:0000256" key="4">
    <source>
        <dbReference type="ARBA" id="ARBA00022912"/>
    </source>
</evidence>
<dbReference type="OrthoDB" id="2017893at2759"/>
<dbReference type="PANTHER" id="PTHR10159:SF519">
    <property type="entry name" value="DUAL SPECIFICITY PROTEIN PHOSPHATASE MPK3"/>
    <property type="match status" value="1"/>
</dbReference>
<dbReference type="PROSITE" id="PS00383">
    <property type="entry name" value="TYR_PHOSPHATASE_1"/>
    <property type="match status" value="1"/>
</dbReference>
<feature type="compositionally biased region" description="Low complexity" evidence="5">
    <location>
        <begin position="324"/>
        <end position="337"/>
    </location>
</feature>
<name>A0A5C3EV52_9BASI</name>
<feature type="region of interest" description="Disordered" evidence="5">
    <location>
        <begin position="694"/>
        <end position="998"/>
    </location>
</feature>